<dbReference type="AlphaFoldDB" id="A0A5B9QK00"/>
<dbReference type="Proteomes" id="UP000323917">
    <property type="component" value="Chromosome"/>
</dbReference>
<accession>A0A5B9QK00</accession>
<evidence type="ECO:0000313" key="2">
    <source>
        <dbReference type="Proteomes" id="UP000323917"/>
    </source>
</evidence>
<protein>
    <submittedName>
        <fullName evidence="1">Uncharacterized protein</fullName>
    </submittedName>
</protein>
<name>A0A5B9QK00_9BACT</name>
<evidence type="ECO:0000313" key="1">
    <source>
        <dbReference type="EMBL" id="QEG37910.1"/>
    </source>
</evidence>
<organism evidence="1 2">
    <name type="scientific">Bythopirellula goksoeyrii</name>
    <dbReference type="NCBI Taxonomy" id="1400387"/>
    <lineage>
        <taxon>Bacteria</taxon>
        <taxon>Pseudomonadati</taxon>
        <taxon>Planctomycetota</taxon>
        <taxon>Planctomycetia</taxon>
        <taxon>Pirellulales</taxon>
        <taxon>Lacipirellulaceae</taxon>
        <taxon>Bythopirellula</taxon>
    </lineage>
</organism>
<gene>
    <name evidence="1" type="ORF">Pr1d_52580</name>
</gene>
<keyword evidence="2" id="KW-1185">Reference proteome</keyword>
<proteinExistence type="predicted"/>
<reference evidence="1 2" key="1">
    <citation type="submission" date="2019-08" db="EMBL/GenBank/DDBJ databases">
        <title>Deep-cultivation of Planctomycetes and their phenomic and genomic characterization uncovers novel biology.</title>
        <authorList>
            <person name="Wiegand S."/>
            <person name="Jogler M."/>
            <person name="Boedeker C."/>
            <person name="Pinto D."/>
            <person name="Vollmers J."/>
            <person name="Rivas-Marin E."/>
            <person name="Kohn T."/>
            <person name="Peeters S.H."/>
            <person name="Heuer A."/>
            <person name="Rast P."/>
            <person name="Oberbeckmann S."/>
            <person name="Bunk B."/>
            <person name="Jeske O."/>
            <person name="Meyerdierks A."/>
            <person name="Storesund J.E."/>
            <person name="Kallscheuer N."/>
            <person name="Luecker S."/>
            <person name="Lage O.M."/>
            <person name="Pohl T."/>
            <person name="Merkel B.J."/>
            <person name="Hornburger P."/>
            <person name="Mueller R.-W."/>
            <person name="Bruemmer F."/>
            <person name="Labrenz M."/>
            <person name="Spormann A.M."/>
            <person name="Op den Camp H."/>
            <person name="Overmann J."/>
            <person name="Amann R."/>
            <person name="Jetten M.S.M."/>
            <person name="Mascher T."/>
            <person name="Medema M.H."/>
            <person name="Devos D.P."/>
            <person name="Kaster A.-K."/>
            <person name="Ovreas L."/>
            <person name="Rohde M."/>
            <person name="Galperin M.Y."/>
            <person name="Jogler C."/>
        </authorList>
    </citation>
    <scope>NUCLEOTIDE SEQUENCE [LARGE SCALE GENOMIC DNA]</scope>
    <source>
        <strain evidence="1 2">Pr1d</strain>
    </source>
</reference>
<dbReference type="KEGG" id="bgok:Pr1d_52580"/>
<dbReference type="RefSeq" id="WP_210417835.1">
    <property type="nucleotide sequence ID" value="NZ_CP042913.1"/>
</dbReference>
<sequence>MCAVCGRGVSRKLRWCLLGLIAMAVLVRCFSGSASYAQEPGERYDTLPAKLDAREARQLAPALEQALRNTSGFGAEQKAVDDYLTKYYLPNLTVYSPEALADLAKDREKYFKNYIAKASHASSRQHLVEIAFKFGQYCVRKNMHPAVRYNAVLMLGDLDQQPATGTTPPIPLPAATSELLDLVEQDEFNGVPVPESLKLGALIGLERHSRYGIDPQVKDRLTKAMLAMVADRESPEDVDQNVHDWVITLAAQVLANQNAKEPSQEVQDALTKLIADEKLGLDDRCKVAALLKKMTYAPGGAVSGAATVPALGQLTLDVVSEGAKLAKKYQKEFLGEGGITAPMAGGYGGRGGYGGGYGGEGGYGGGYGGEGGYGGGYGGGFSGTQEDTGPKFERRLLMARLVDIARGGNSLSEGLPDAEKEQIGSLIDEMKPVINVIEDKDAVQIDVSSAVIELEERLKTLLATWQLPEDKPAEEAGEDDFAG</sequence>
<dbReference type="EMBL" id="CP042913">
    <property type="protein sequence ID" value="QEG37910.1"/>
    <property type="molecule type" value="Genomic_DNA"/>
</dbReference>